<evidence type="ECO:0000313" key="18">
    <source>
        <dbReference type="EMBL" id="OIW07128.1"/>
    </source>
</evidence>
<organism evidence="18 19">
    <name type="scientific">Lupinus angustifolius</name>
    <name type="common">Narrow-leaved blue lupine</name>
    <dbReference type="NCBI Taxonomy" id="3871"/>
    <lineage>
        <taxon>Eukaryota</taxon>
        <taxon>Viridiplantae</taxon>
        <taxon>Streptophyta</taxon>
        <taxon>Embryophyta</taxon>
        <taxon>Tracheophyta</taxon>
        <taxon>Spermatophyta</taxon>
        <taxon>Magnoliopsida</taxon>
        <taxon>eudicotyledons</taxon>
        <taxon>Gunneridae</taxon>
        <taxon>Pentapetalae</taxon>
        <taxon>rosids</taxon>
        <taxon>fabids</taxon>
        <taxon>Fabales</taxon>
        <taxon>Fabaceae</taxon>
        <taxon>Papilionoideae</taxon>
        <taxon>50 kb inversion clade</taxon>
        <taxon>genistoids sensu lato</taxon>
        <taxon>core genistoids</taxon>
        <taxon>Genisteae</taxon>
        <taxon>Lupinus</taxon>
    </lineage>
</organism>
<comment type="catalytic activity">
    <reaction evidence="1">
        <text>S-ubiquitinyl-[E2 ubiquitin-conjugating enzyme]-L-cysteine + [acceptor protein]-L-lysine = [E2 ubiquitin-conjugating enzyme]-L-cysteine + N(6)-ubiquitinyl-[acceptor protein]-L-lysine.</text>
        <dbReference type="EC" id="2.3.2.27"/>
    </reaction>
</comment>
<dbReference type="Gramene" id="OIW07128">
    <property type="protein sequence ID" value="OIW07128"/>
    <property type="gene ID" value="TanjilG_10101"/>
</dbReference>
<keyword evidence="6" id="KW-0812">Transmembrane</keyword>
<dbReference type="EC" id="2.3.2.27" evidence="4"/>
<evidence type="ECO:0000256" key="5">
    <source>
        <dbReference type="ARBA" id="ARBA00022679"/>
    </source>
</evidence>
<dbReference type="FunFam" id="3.30.40.10:FF:000187">
    <property type="entry name" value="E3 ubiquitin-protein ligase ATL6"/>
    <property type="match status" value="1"/>
</dbReference>
<evidence type="ECO:0000256" key="16">
    <source>
        <dbReference type="SAM" id="SignalP"/>
    </source>
</evidence>
<proteinExistence type="inferred from homology"/>
<keyword evidence="8 14" id="KW-0863">Zinc-finger</keyword>
<evidence type="ECO:0000256" key="4">
    <source>
        <dbReference type="ARBA" id="ARBA00012483"/>
    </source>
</evidence>
<sequence>MAIPLSAILLMGFFTIYTRYCAHSPSYNFDNFANGRRFRGTTRGLDPSVIETFPFLEYSVVKIHKIGKCDLECAVCLDEFEDTETLRLIPKCDHVFHPQCIDEWFESHTTCPVCRANLAPQPAELVHVNPILITHPECIEPQNNVVLTMSEQQERERSEQTNVILINQTLNRIRTRRSRSNRKSRFPRSYSTGHSMVQPRENTERFTLRLPFDVREKIMQNPKLNRARSMVTLRRDKSDPFVFTMTPPFLVRESSFKALRVTNNAVAPQQLPQPTTVDSACLPV</sequence>
<dbReference type="InterPro" id="IPR013083">
    <property type="entry name" value="Znf_RING/FYVE/PHD"/>
</dbReference>
<comment type="similarity">
    <text evidence="13">Belongs to the RING-type zinc finger family. ATL subfamily.</text>
</comment>
<evidence type="ECO:0000256" key="9">
    <source>
        <dbReference type="ARBA" id="ARBA00022786"/>
    </source>
</evidence>
<dbReference type="CDD" id="cd16461">
    <property type="entry name" value="RING-H2_EL5-like"/>
    <property type="match status" value="1"/>
</dbReference>
<dbReference type="GO" id="GO:0008270">
    <property type="term" value="F:zinc ion binding"/>
    <property type="evidence" value="ECO:0007669"/>
    <property type="project" value="UniProtKB-KW"/>
</dbReference>
<keyword evidence="19" id="KW-1185">Reference proteome</keyword>
<dbReference type="Gene3D" id="3.30.40.10">
    <property type="entry name" value="Zinc/RING finger domain, C3HC4 (zinc finger)"/>
    <property type="match status" value="1"/>
</dbReference>
<feature type="domain" description="RING-type" evidence="17">
    <location>
        <begin position="73"/>
        <end position="115"/>
    </location>
</feature>
<dbReference type="PANTHER" id="PTHR46913">
    <property type="entry name" value="RING-H2 FINGER PROTEIN ATL16"/>
    <property type="match status" value="1"/>
</dbReference>
<comment type="subcellular location">
    <subcellularLocation>
        <location evidence="2">Membrane</location>
        <topology evidence="2">Single-pass membrane protein</topology>
    </subcellularLocation>
</comment>
<evidence type="ECO:0000313" key="19">
    <source>
        <dbReference type="Proteomes" id="UP000188354"/>
    </source>
</evidence>
<evidence type="ECO:0000256" key="1">
    <source>
        <dbReference type="ARBA" id="ARBA00000900"/>
    </source>
</evidence>
<keyword evidence="9" id="KW-0833">Ubl conjugation pathway</keyword>
<dbReference type="SUPFAM" id="SSF57850">
    <property type="entry name" value="RING/U-box"/>
    <property type="match status" value="1"/>
</dbReference>
<comment type="pathway">
    <text evidence="3">Protein modification; protein ubiquitination.</text>
</comment>
<keyword evidence="12" id="KW-0472">Membrane</keyword>
<dbReference type="Pfam" id="PF13639">
    <property type="entry name" value="zf-RING_2"/>
    <property type="match status" value="1"/>
</dbReference>
<dbReference type="PANTHER" id="PTHR46913:SF1">
    <property type="entry name" value="RING-H2 FINGER PROTEIN ATL16"/>
    <property type="match status" value="1"/>
</dbReference>
<evidence type="ECO:0000256" key="3">
    <source>
        <dbReference type="ARBA" id="ARBA00004906"/>
    </source>
</evidence>
<evidence type="ECO:0000256" key="14">
    <source>
        <dbReference type="PROSITE-ProRule" id="PRU00175"/>
    </source>
</evidence>
<dbReference type="EMBL" id="CM007368">
    <property type="protein sequence ID" value="OIW07128.1"/>
    <property type="molecule type" value="Genomic_DNA"/>
</dbReference>
<dbReference type="OMA" id="HESYARF"/>
<evidence type="ECO:0000256" key="8">
    <source>
        <dbReference type="ARBA" id="ARBA00022771"/>
    </source>
</evidence>
<keyword evidence="10" id="KW-0862">Zinc</keyword>
<reference evidence="18 19" key="1">
    <citation type="journal article" date="2017" name="Plant Biotechnol. J.">
        <title>A comprehensive draft genome sequence for lupin (Lupinus angustifolius), an emerging health food: insights into plant-microbe interactions and legume evolution.</title>
        <authorList>
            <person name="Hane J.K."/>
            <person name="Ming Y."/>
            <person name="Kamphuis L.G."/>
            <person name="Nelson M.N."/>
            <person name="Garg G."/>
            <person name="Atkins C.A."/>
            <person name="Bayer P.E."/>
            <person name="Bravo A."/>
            <person name="Bringans S."/>
            <person name="Cannon S."/>
            <person name="Edwards D."/>
            <person name="Foley R."/>
            <person name="Gao L.L."/>
            <person name="Harrison M.J."/>
            <person name="Huang W."/>
            <person name="Hurgobin B."/>
            <person name="Li S."/>
            <person name="Liu C.W."/>
            <person name="McGrath A."/>
            <person name="Morahan G."/>
            <person name="Murray J."/>
            <person name="Weller J."/>
            <person name="Jian J."/>
            <person name="Singh K.B."/>
        </authorList>
    </citation>
    <scope>NUCLEOTIDE SEQUENCE [LARGE SCALE GENOMIC DNA]</scope>
    <source>
        <strain evidence="19">cv. Tanjil</strain>
        <tissue evidence="18">Whole plant</tissue>
    </source>
</reference>
<dbReference type="SMART" id="SM00184">
    <property type="entry name" value="RING"/>
    <property type="match status" value="1"/>
</dbReference>
<evidence type="ECO:0000256" key="15">
    <source>
        <dbReference type="SAM" id="MobiDB-lite"/>
    </source>
</evidence>
<dbReference type="PROSITE" id="PS50089">
    <property type="entry name" value="ZF_RING_2"/>
    <property type="match status" value="1"/>
</dbReference>
<feature type="chain" id="PRO_5009644780" description="RING-type E3 ubiquitin transferase" evidence="16">
    <location>
        <begin position="19"/>
        <end position="284"/>
    </location>
</feature>
<keyword evidence="7" id="KW-0479">Metal-binding</keyword>
<evidence type="ECO:0000256" key="2">
    <source>
        <dbReference type="ARBA" id="ARBA00004167"/>
    </source>
</evidence>
<dbReference type="GO" id="GO:0061630">
    <property type="term" value="F:ubiquitin protein ligase activity"/>
    <property type="evidence" value="ECO:0007669"/>
    <property type="project" value="UniProtKB-EC"/>
</dbReference>
<accession>A0A1J7H2M9</accession>
<protein>
    <recommendedName>
        <fullName evidence="4">RING-type E3 ubiquitin transferase</fullName>
        <ecNumber evidence="4">2.3.2.27</ecNumber>
    </recommendedName>
</protein>
<gene>
    <name evidence="18" type="ORF">TanjilG_10101</name>
</gene>
<evidence type="ECO:0000256" key="13">
    <source>
        <dbReference type="ARBA" id="ARBA00024209"/>
    </source>
</evidence>
<feature type="compositionally biased region" description="Basic residues" evidence="15">
    <location>
        <begin position="176"/>
        <end position="186"/>
    </location>
</feature>
<dbReference type="InterPro" id="IPR001841">
    <property type="entry name" value="Znf_RING"/>
</dbReference>
<keyword evidence="16" id="KW-0732">Signal</keyword>
<evidence type="ECO:0000256" key="7">
    <source>
        <dbReference type="ARBA" id="ARBA00022723"/>
    </source>
</evidence>
<evidence type="ECO:0000256" key="10">
    <source>
        <dbReference type="ARBA" id="ARBA00022833"/>
    </source>
</evidence>
<keyword evidence="11" id="KW-1133">Transmembrane helix</keyword>
<evidence type="ECO:0000256" key="11">
    <source>
        <dbReference type="ARBA" id="ARBA00022989"/>
    </source>
</evidence>
<feature type="region of interest" description="Disordered" evidence="15">
    <location>
        <begin position="176"/>
        <end position="200"/>
    </location>
</feature>
<dbReference type="GO" id="GO:0016567">
    <property type="term" value="P:protein ubiquitination"/>
    <property type="evidence" value="ECO:0007669"/>
    <property type="project" value="InterPro"/>
</dbReference>
<feature type="signal peptide" evidence="16">
    <location>
        <begin position="1"/>
        <end position="18"/>
    </location>
</feature>
<evidence type="ECO:0000256" key="12">
    <source>
        <dbReference type="ARBA" id="ARBA00023136"/>
    </source>
</evidence>
<dbReference type="GO" id="GO:0016020">
    <property type="term" value="C:membrane"/>
    <property type="evidence" value="ECO:0007669"/>
    <property type="project" value="UniProtKB-SubCell"/>
</dbReference>
<name>A0A1J7H2M9_LUPAN</name>
<dbReference type="InterPro" id="IPR044600">
    <property type="entry name" value="ATL1/ATL16-like"/>
</dbReference>
<dbReference type="AlphaFoldDB" id="A0A1J7H2M9"/>
<evidence type="ECO:0000259" key="17">
    <source>
        <dbReference type="PROSITE" id="PS50089"/>
    </source>
</evidence>
<evidence type="ECO:0000256" key="6">
    <source>
        <dbReference type="ARBA" id="ARBA00022692"/>
    </source>
</evidence>
<dbReference type="Proteomes" id="UP000188354">
    <property type="component" value="Chromosome LG08"/>
</dbReference>
<keyword evidence="5" id="KW-0808">Transferase</keyword>